<dbReference type="EMBL" id="JBBJBU010000003">
    <property type="protein sequence ID" value="KAK7206169.1"/>
    <property type="molecule type" value="Genomic_DNA"/>
</dbReference>
<comment type="subcellular location">
    <subcellularLocation>
        <location evidence="6">Cytoplasm</location>
    </subcellularLocation>
</comment>
<keyword evidence="5 6" id="KW-0378">Hydrolase</keyword>
<dbReference type="NCBIfam" id="TIGR02821">
    <property type="entry name" value="fghA_ester_D"/>
    <property type="match status" value="1"/>
</dbReference>
<dbReference type="PANTHER" id="PTHR10061">
    <property type="entry name" value="S-FORMYLGLUTATHIONE HYDROLASE"/>
    <property type="match status" value="1"/>
</dbReference>
<dbReference type="PANTHER" id="PTHR10061:SF0">
    <property type="entry name" value="S-FORMYLGLUTATHIONE HYDROLASE"/>
    <property type="match status" value="1"/>
</dbReference>
<organism evidence="7 8">
    <name type="scientific">Myxozyma melibiosi</name>
    <dbReference type="NCBI Taxonomy" id="54550"/>
    <lineage>
        <taxon>Eukaryota</taxon>
        <taxon>Fungi</taxon>
        <taxon>Dikarya</taxon>
        <taxon>Ascomycota</taxon>
        <taxon>Saccharomycotina</taxon>
        <taxon>Lipomycetes</taxon>
        <taxon>Lipomycetales</taxon>
        <taxon>Lipomycetaceae</taxon>
        <taxon>Myxozyma</taxon>
    </lineage>
</organism>
<evidence type="ECO:0000256" key="6">
    <source>
        <dbReference type="RuleBase" id="RU363068"/>
    </source>
</evidence>
<comment type="catalytic activity">
    <reaction evidence="6">
        <text>S-formylglutathione + H2O = formate + glutathione + H(+)</text>
        <dbReference type="Rhea" id="RHEA:14961"/>
        <dbReference type="ChEBI" id="CHEBI:15377"/>
        <dbReference type="ChEBI" id="CHEBI:15378"/>
        <dbReference type="ChEBI" id="CHEBI:15740"/>
        <dbReference type="ChEBI" id="CHEBI:57688"/>
        <dbReference type="ChEBI" id="CHEBI:57925"/>
        <dbReference type="EC" id="3.1.2.12"/>
    </reaction>
</comment>
<keyword evidence="4 6" id="KW-0719">Serine esterase</keyword>
<evidence type="ECO:0000256" key="1">
    <source>
        <dbReference type="ARBA" id="ARBA00005622"/>
    </source>
</evidence>
<evidence type="ECO:0000256" key="2">
    <source>
        <dbReference type="ARBA" id="ARBA00012479"/>
    </source>
</evidence>
<dbReference type="InterPro" id="IPR000801">
    <property type="entry name" value="Esterase-like"/>
</dbReference>
<dbReference type="GeneID" id="90035045"/>
<evidence type="ECO:0000313" key="8">
    <source>
        <dbReference type="Proteomes" id="UP001498771"/>
    </source>
</evidence>
<comment type="caution">
    <text evidence="7">The sequence shown here is derived from an EMBL/GenBank/DDBJ whole genome shotgun (WGS) entry which is preliminary data.</text>
</comment>
<protein>
    <recommendedName>
        <fullName evidence="3 6">S-formylglutathione hydrolase</fullName>
        <ecNumber evidence="2 6">3.1.2.12</ecNumber>
    </recommendedName>
</protein>
<keyword evidence="6" id="KW-0963">Cytoplasm</keyword>
<dbReference type="SUPFAM" id="SSF53474">
    <property type="entry name" value="alpha/beta-Hydrolases"/>
    <property type="match status" value="1"/>
</dbReference>
<dbReference type="InterPro" id="IPR014186">
    <property type="entry name" value="S-formylglutathione_hydrol"/>
</dbReference>
<proteinExistence type="inferred from homology"/>
<dbReference type="Gene3D" id="3.40.50.1820">
    <property type="entry name" value="alpha/beta hydrolase"/>
    <property type="match status" value="1"/>
</dbReference>
<evidence type="ECO:0000313" key="7">
    <source>
        <dbReference type="EMBL" id="KAK7206169.1"/>
    </source>
</evidence>
<comment type="similarity">
    <text evidence="1 6">Belongs to the esterase D family.</text>
</comment>
<accession>A0ABR1F8J6</accession>
<dbReference type="InterPro" id="IPR029058">
    <property type="entry name" value="AB_hydrolase_fold"/>
</dbReference>
<evidence type="ECO:0000256" key="4">
    <source>
        <dbReference type="ARBA" id="ARBA00022487"/>
    </source>
</evidence>
<gene>
    <name evidence="7" type="ORF">BZA70DRAFT_126258</name>
</gene>
<sequence length="286" mass="31090">MSSPFTVNGTVKTFGGSLLKLSHESTALGCKMALNVFLPATSASKIPVLFHLAGLTCTGDNGAEKGFFNHWAAKYGIAMVYPDTSPRGSNHPGEHDSWDFGSAAGFYIDATAEPWSSNYKMETYVTEELPTLLYQAYPALDSSRVSLTGHSMGGHGALSLFLKHPDLYKSASAFAPIANPINCPWGQKAFSGYLKSKEEWVKHDSTELLKSYKGDPLDIFITVGTADQFLLDGQLLVDNFVAAAKEVGREGEVVVKKCEGYDHSYYYVSSFSQDHVEHAAKHLGVL</sequence>
<comment type="function">
    <text evidence="6">Serine hydrolase involved in the detoxification of formaldehyde.</text>
</comment>
<dbReference type="GO" id="GO:0016787">
    <property type="term" value="F:hydrolase activity"/>
    <property type="evidence" value="ECO:0007669"/>
    <property type="project" value="UniProtKB-KW"/>
</dbReference>
<dbReference type="EC" id="3.1.2.12" evidence="2 6"/>
<name>A0ABR1F8J6_9ASCO</name>
<dbReference type="Proteomes" id="UP001498771">
    <property type="component" value="Unassembled WGS sequence"/>
</dbReference>
<evidence type="ECO:0000256" key="3">
    <source>
        <dbReference type="ARBA" id="ARBA00016774"/>
    </source>
</evidence>
<evidence type="ECO:0000256" key="5">
    <source>
        <dbReference type="ARBA" id="ARBA00022801"/>
    </source>
</evidence>
<dbReference type="RefSeq" id="XP_064769202.1">
    <property type="nucleotide sequence ID" value="XM_064909533.1"/>
</dbReference>
<dbReference type="Pfam" id="PF00756">
    <property type="entry name" value="Esterase"/>
    <property type="match status" value="1"/>
</dbReference>
<keyword evidence="8" id="KW-1185">Reference proteome</keyword>
<reference evidence="7 8" key="1">
    <citation type="submission" date="2024-03" db="EMBL/GenBank/DDBJ databases">
        <title>Genome-scale model development and genomic sequencing of the oleaginous clade Lipomyces.</title>
        <authorList>
            <consortium name="Lawrence Berkeley National Laboratory"/>
            <person name="Czajka J.J."/>
            <person name="Han Y."/>
            <person name="Kim J."/>
            <person name="Mondo S.J."/>
            <person name="Hofstad B.A."/>
            <person name="Robles A."/>
            <person name="Haridas S."/>
            <person name="Riley R."/>
            <person name="LaButti K."/>
            <person name="Pangilinan J."/>
            <person name="Andreopoulos W."/>
            <person name="Lipzen A."/>
            <person name="Yan J."/>
            <person name="Wang M."/>
            <person name="Ng V."/>
            <person name="Grigoriev I.V."/>
            <person name="Spatafora J.W."/>
            <person name="Magnuson J.K."/>
            <person name="Baker S.E."/>
            <person name="Pomraning K.R."/>
        </authorList>
    </citation>
    <scope>NUCLEOTIDE SEQUENCE [LARGE SCALE GENOMIC DNA]</scope>
    <source>
        <strain evidence="7 8">Phaff 52-87</strain>
    </source>
</reference>